<dbReference type="PANTHER" id="PTHR45710">
    <property type="entry name" value="C-TYPE LECTIN DOMAIN-CONTAINING PROTEIN 180"/>
    <property type="match status" value="1"/>
</dbReference>
<dbReference type="Proteomes" id="UP001153712">
    <property type="component" value="Chromosome 3"/>
</dbReference>
<sequence>MKLLVLFALLSLSSSEDSSPVSSKAHSLKKIHDCPKNFIKQGHKCYYYSPQALSWSEAMFKCRDLRSNLAVIQRRNQNKLLRSFLSRNNTLEPAERWLGGVYDWKKSTWKWASSGKSLTFNGFPKETPAADPKDLQWNCIIMDPAKQYMWSSRNCYLQKHFICQTRLKNRKKLKRRYNENKLNEIPVPAAPANPAENLKLNVPISYRFEVNENLRDKAMFAYKSPEMTKHSRNVHRNRKRNPERFGNGTITRVNNRRVNGKRKTKKYGEPRKMSMKDIRWKTYKEKKKIGNSLYPQAIVEEYKFQ</sequence>
<feature type="signal peptide" evidence="3">
    <location>
        <begin position="1"/>
        <end position="15"/>
    </location>
</feature>
<dbReference type="PROSITE" id="PS50041">
    <property type="entry name" value="C_TYPE_LECTIN_2"/>
    <property type="match status" value="1"/>
</dbReference>
<feature type="compositionally biased region" description="Basic residues" evidence="2">
    <location>
        <begin position="230"/>
        <end position="241"/>
    </location>
</feature>
<evidence type="ECO:0000313" key="6">
    <source>
        <dbReference type="Proteomes" id="UP001153712"/>
    </source>
</evidence>
<dbReference type="PANTHER" id="PTHR45710:SF26">
    <property type="entry name" value="RH26557P"/>
    <property type="match status" value="1"/>
</dbReference>
<accession>A0A9N9TS37</accession>
<dbReference type="AlphaFoldDB" id="A0A9N9TS37"/>
<keyword evidence="1" id="KW-1015">Disulfide bond</keyword>
<dbReference type="InterPro" id="IPR016186">
    <property type="entry name" value="C-type_lectin-like/link_sf"/>
</dbReference>
<reference evidence="5" key="1">
    <citation type="submission" date="2022-01" db="EMBL/GenBank/DDBJ databases">
        <authorList>
            <person name="King R."/>
        </authorList>
    </citation>
    <scope>NUCLEOTIDE SEQUENCE</scope>
</reference>
<evidence type="ECO:0000256" key="1">
    <source>
        <dbReference type="ARBA" id="ARBA00023157"/>
    </source>
</evidence>
<organism evidence="5 6">
    <name type="scientific">Phyllotreta striolata</name>
    <name type="common">Striped flea beetle</name>
    <name type="synonym">Crioceris striolata</name>
    <dbReference type="NCBI Taxonomy" id="444603"/>
    <lineage>
        <taxon>Eukaryota</taxon>
        <taxon>Metazoa</taxon>
        <taxon>Ecdysozoa</taxon>
        <taxon>Arthropoda</taxon>
        <taxon>Hexapoda</taxon>
        <taxon>Insecta</taxon>
        <taxon>Pterygota</taxon>
        <taxon>Neoptera</taxon>
        <taxon>Endopterygota</taxon>
        <taxon>Coleoptera</taxon>
        <taxon>Polyphaga</taxon>
        <taxon>Cucujiformia</taxon>
        <taxon>Chrysomeloidea</taxon>
        <taxon>Chrysomelidae</taxon>
        <taxon>Galerucinae</taxon>
        <taxon>Alticini</taxon>
        <taxon>Phyllotreta</taxon>
    </lineage>
</organism>
<evidence type="ECO:0000256" key="3">
    <source>
        <dbReference type="SAM" id="SignalP"/>
    </source>
</evidence>
<dbReference type="OrthoDB" id="6133475at2759"/>
<evidence type="ECO:0000256" key="2">
    <source>
        <dbReference type="SAM" id="MobiDB-lite"/>
    </source>
</evidence>
<dbReference type="EMBL" id="OU900096">
    <property type="protein sequence ID" value="CAG9860714.1"/>
    <property type="molecule type" value="Genomic_DNA"/>
</dbReference>
<dbReference type="Gene3D" id="3.10.100.10">
    <property type="entry name" value="Mannose-Binding Protein A, subunit A"/>
    <property type="match status" value="1"/>
</dbReference>
<dbReference type="InterPro" id="IPR001304">
    <property type="entry name" value="C-type_lectin-like"/>
</dbReference>
<dbReference type="SMART" id="SM00034">
    <property type="entry name" value="CLECT"/>
    <property type="match status" value="1"/>
</dbReference>
<gene>
    <name evidence="5" type="ORF">PHYEVI_LOCUS7063</name>
</gene>
<evidence type="ECO:0000259" key="4">
    <source>
        <dbReference type="PROSITE" id="PS50041"/>
    </source>
</evidence>
<dbReference type="Pfam" id="PF00059">
    <property type="entry name" value="Lectin_C"/>
    <property type="match status" value="1"/>
</dbReference>
<dbReference type="InterPro" id="IPR050828">
    <property type="entry name" value="C-type_lectin/matrix_domain"/>
</dbReference>
<proteinExistence type="predicted"/>
<keyword evidence="6" id="KW-1185">Reference proteome</keyword>
<dbReference type="InterPro" id="IPR016187">
    <property type="entry name" value="CTDL_fold"/>
</dbReference>
<name>A0A9N9TS37_PHYSR</name>
<dbReference type="InterPro" id="IPR018378">
    <property type="entry name" value="C-type_lectin_CS"/>
</dbReference>
<keyword evidence="3" id="KW-0732">Signal</keyword>
<feature type="chain" id="PRO_5040162915" description="C-type lectin domain-containing protein" evidence="3">
    <location>
        <begin position="16"/>
        <end position="305"/>
    </location>
</feature>
<feature type="domain" description="C-type lectin" evidence="4">
    <location>
        <begin position="41"/>
        <end position="164"/>
    </location>
</feature>
<evidence type="ECO:0000313" key="5">
    <source>
        <dbReference type="EMBL" id="CAG9860714.1"/>
    </source>
</evidence>
<feature type="region of interest" description="Disordered" evidence="2">
    <location>
        <begin position="228"/>
        <end position="250"/>
    </location>
</feature>
<dbReference type="SUPFAM" id="SSF56436">
    <property type="entry name" value="C-type lectin-like"/>
    <property type="match status" value="1"/>
</dbReference>
<dbReference type="CDD" id="cd00037">
    <property type="entry name" value="CLECT"/>
    <property type="match status" value="1"/>
</dbReference>
<dbReference type="PROSITE" id="PS00615">
    <property type="entry name" value="C_TYPE_LECTIN_1"/>
    <property type="match status" value="1"/>
</dbReference>
<protein>
    <recommendedName>
        <fullName evidence="4">C-type lectin domain-containing protein</fullName>
    </recommendedName>
</protein>